<dbReference type="PANTHER" id="PTHR46405">
    <property type="entry name" value="OS05G0141500 PROTEIN"/>
    <property type="match status" value="1"/>
</dbReference>
<evidence type="ECO:0000313" key="9">
    <source>
        <dbReference type="Proteomes" id="UP000516437"/>
    </source>
</evidence>
<feature type="coiled-coil region" evidence="6">
    <location>
        <begin position="424"/>
        <end position="507"/>
    </location>
</feature>
<dbReference type="CDD" id="cd23128">
    <property type="entry name" value="RING-HC_MIP1-like"/>
    <property type="match status" value="1"/>
</dbReference>
<evidence type="ECO:0000256" key="5">
    <source>
        <dbReference type="PROSITE-ProRule" id="PRU00175"/>
    </source>
</evidence>
<proteinExistence type="predicted"/>
<evidence type="ECO:0000259" key="7">
    <source>
        <dbReference type="PROSITE" id="PS50089"/>
    </source>
</evidence>
<keyword evidence="9" id="KW-1185">Reference proteome</keyword>
<dbReference type="InterPro" id="IPR011012">
    <property type="entry name" value="Longin-like_dom_sf"/>
</dbReference>
<keyword evidence="5" id="KW-0862">Zinc</keyword>
<feature type="domain" description="RING-type" evidence="7">
    <location>
        <begin position="637"/>
        <end position="677"/>
    </location>
</feature>
<dbReference type="GO" id="GO:0016192">
    <property type="term" value="P:vesicle-mediated transport"/>
    <property type="evidence" value="ECO:0007669"/>
    <property type="project" value="InterPro"/>
</dbReference>
<evidence type="ECO:0000256" key="4">
    <source>
        <dbReference type="ARBA" id="ARBA00023136"/>
    </source>
</evidence>
<evidence type="ECO:0000256" key="6">
    <source>
        <dbReference type="SAM" id="Coils"/>
    </source>
</evidence>
<dbReference type="GO" id="GO:0008270">
    <property type="term" value="F:zinc ion binding"/>
    <property type="evidence" value="ECO:0007669"/>
    <property type="project" value="UniProtKB-KW"/>
</dbReference>
<dbReference type="PROSITE" id="PS50089">
    <property type="entry name" value="ZF_RING_2"/>
    <property type="match status" value="1"/>
</dbReference>
<dbReference type="InterPro" id="IPR001392">
    <property type="entry name" value="Clathrin_mu"/>
</dbReference>
<dbReference type="InterPro" id="IPR046934">
    <property type="entry name" value="PIR2-like"/>
</dbReference>
<dbReference type="Proteomes" id="UP000516437">
    <property type="component" value="Chromosome 4"/>
</dbReference>
<dbReference type="PANTHER" id="PTHR46405:SF3">
    <property type="entry name" value="RING_U-BOX SUPERFAMILY PROTEIN"/>
    <property type="match status" value="1"/>
</dbReference>
<dbReference type="InterPro" id="IPR001841">
    <property type="entry name" value="Znf_RING"/>
</dbReference>
<dbReference type="InterPro" id="IPR043532">
    <property type="entry name" value="AP2_Mu_N"/>
</dbReference>
<evidence type="ECO:0000256" key="2">
    <source>
        <dbReference type="ARBA" id="ARBA00022448"/>
    </source>
</evidence>
<reference evidence="8 9" key="1">
    <citation type="journal article" date="2019" name="Plant Biotechnol. J.">
        <title>The red bayberry genome and genetic basis of sex determination.</title>
        <authorList>
            <person name="Jia H.M."/>
            <person name="Jia H.J."/>
            <person name="Cai Q.L."/>
            <person name="Wang Y."/>
            <person name="Zhao H.B."/>
            <person name="Yang W.F."/>
            <person name="Wang G.Y."/>
            <person name="Li Y.H."/>
            <person name="Zhan D.L."/>
            <person name="Shen Y.T."/>
            <person name="Niu Q.F."/>
            <person name="Chang L."/>
            <person name="Qiu J."/>
            <person name="Zhao L."/>
            <person name="Xie H.B."/>
            <person name="Fu W.Y."/>
            <person name="Jin J."/>
            <person name="Li X.W."/>
            <person name="Jiao Y."/>
            <person name="Zhou C.C."/>
            <person name="Tu T."/>
            <person name="Chai C.Y."/>
            <person name="Gao J.L."/>
            <person name="Fan L.J."/>
            <person name="van de Weg E."/>
            <person name="Wang J.Y."/>
            <person name="Gao Z.S."/>
        </authorList>
    </citation>
    <scope>NUCLEOTIDE SEQUENCE [LARGE SCALE GENOMIC DNA]</scope>
    <source>
        <tissue evidence="8">Leaves</tissue>
    </source>
</reference>
<dbReference type="Gene3D" id="3.30.450.60">
    <property type="match status" value="1"/>
</dbReference>
<dbReference type="Pfam" id="PF13920">
    <property type="entry name" value="zf-C3HC4_3"/>
    <property type="match status" value="1"/>
</dbReference>
<dbReference type="Gene3D" id="3.30.40.10">
    <property type="entry name" value="Zinc/RING finger domain, C3HC4 (zinc finger)"/>
    <property type="match status" value="1"/>
</dbReference>
<dbReference type="GO" id="GO:0030131">
    <property type="term" value="C:clathrin adaptor complex"/>
    <property type="evidence" value="ECO:0007669"/>
    <property type="project" value="InterPro"/>
</dbReference>
<keyword evidence="5" id="KW-0863">Zinc-finger</keyword>
<sequence length="691" mass="77742">MPVAASAIYFLNLRGDVLINRLYRDDVGENMVDAFRTHIMQTKELGTCPVRQIGGCSFLYMRISNVYIVIVVSSNANVACAFEFVVEAVALFKSYFGGAFDEDAIRNNSVLIYELLDEIMDFGYPQNLSPEILKLYITQGVRSPFSSKLVRPHLSRGDAMWCLLMSDLHVGRASSIEIPVIPLNIGNKGLSTGAAVSGSVESLTGRGVVAPALCQFHGGWGFGNGGGLEFPVNGFSSCGTEMTLQREIEGPKRFNLSPSMKSLKRNVAMFAAGFRANSKQLQPQSQTCQIALSRGNANIVLGAEAPVQKSEESLGLKNQEVVNSVLSKFRELKLEENWVSVAEDQMDEMIVALLHQVKDLERQVKDRKEWAHEKAMQAARKLCHDLTELKMLRMEQEETQRLKKGKPTLEDTTMKRLSEMESALRKASGQVDRSNAAVRRLETENAEIRAEMEASKLSASESVRTCLEAAKREKKYLKKLLAWEKQKAKLQEEIADEKEKILELQQHVVRIKQSQKEVELKWRQEVKAKEVVFTQVEEERQSKELAEASTKRKLETLRLKIEIDFQRHKDDLQRLEQELSRLKVSAQFTELNHPSNMLSTAHNEGAKPRGETITKLLHDVYGLEDPSDKEINCDRECMICMKEEVSIVFLPCAHQVLCANCSDSYGKKGRATCPCCRVPIEQRIRVYGASS</sequence>
<dbReference type="InterPro" id="IPR013083">
    <property type="entry name" value="Znf_RING/FYVE/PHD"/>
</dbReference>
<dbReference type="AlphaFoldDB" id="A0A6A1VVG5"/>
<dbReference type="SUPFAM" id="SSF64356">
    <property type="entry name" value="SNARE-like"/>
    <property type="match status" value="1"/>
</dbReference>
<dbReference type="GO" id="GO:0012505">
    <property type="term" value="C:endomembrane system"/>
    <property type="evidence" value="ECO:0007669"/>
    <property type="project" value="UniProtKB-SubCell"/>
</dbReference>
<keyword evidence="5" id="KW-0479">Metal-binding</keyword>
<keyword evidence="3" id="KW-0653">Protein transport</keyword>
<dbReference type="EMBL" id="RXIC02000022">
    <property type="protein sequence ID" value="KAB1215907.1"/>
    <property type="molecule type" value="Genomic_DNA"/>
</dbReference>
<name>A0A6A1VVG5_9ROSI</name>
<keyword evidence="2" id="KW-0813">Transport</keyword>
<evidence type="ECO:0000313" key="8">
    <source>
        <dbReference type="EMBL" id="KAB1215907.1"/>
    </source>
</evidence>
<keyword evidence="4" id="KW-0472">Membrane</keyword>
<dbReference type="FunFam" id="3.30.450.60:FF:000002">
    <property type="entry name" value="AP-2 complex subunit mu, putative"/>
    <property type="match status" value="1"/>
</dbReference>
<keyword evidence="6" id="KW-0175">Coiled coil</keyword>
<dbReference type="GO" id="GO:0006886">
    <property type="term" value="P:intracellular protein transport"/>
    <property type="evidence" value="ECO:0007669"/>
    <property type="project" value="InterPro"/>
</dbReference>
<organism evidence="8 9">
    <name type="scientific">Morella rubra</name>
    <name type="common">Chinese bayberry</name>
    <dbReference type="NCBI Taxonomy" id="262757"/>
    <lineage>
        <taxon>Eukaryota</taxon>
        <taxon>Viridiplantae</taxon>
        <taxon>Streptophyta</taxon>
        <taxon>Embryophyta</taxon>
        <taxon>Tracheophyta</taxon>
        <taxon>Spermatophyta</taxon>
        <taxon>Magnoliopsida</taxon>
        <taxon>eudicotyledons</taxon>
        <taxon>Gunneridae</taxon>
        <taxon>Pentapetalae</taxon>
        <taxon>rosids</taxon>
        <taxon>fabids</taxon>
        <taxon>Fagales</taxon>
        <taxon>Myricaceae</taxon>
        <taxon>Morella</taxon>
    </lineage>
</organism>
<evidence type="ECO:0000256" key="1">
    <source>
        <dbReference type="ARBA" id="ARBA00004308"/>
    </source>
</evidence>
<dbReference type="PRINTS" id="PR00314">
    <property type="entry name" value="CLATHRINADPT"/>
</dbReference>
<comment type="caution">
    <text evidence="8">The sequence shown here is derived from an EMBL/GenBank/DDBJ whole genome shotgun (WGS) entry which is preliminary data.</text>
</comment>
<comment type="subcellular location">
    <subcellularLocation>
        <location evidence="1">Endomembrane system</location>
    </subcellularLocation>
</comment>
<dbReference type="OrthoDB" id="1711136at2759"/>
<gene>
    <name evidence="8" type="ORF">CJ030_MR4G028681</name>
</gene>
<accession>A0A6A1VVG5</accession>
<dbReference type="SUPFAM" id="SSF57850">
    <property type="entry name" value="RING/U-box"/>
    <property type="match status" value="1"/>
</dbReference>
<evidence type="ECO:0000256" key="3">
    <source>
        <dbReference type="ARBA" id="ARBA00022927"/>
    </source>
</evidence>
<protein>
    <submittedName>
        <fullName evidence="8">MND1-interacting protein 1</fullName>
    </submittedName>
</protein>
<dbReference type="CDD" id="cd14836">
    <property type="entry name" value="AP2_Mu_N"/>
    <property type="match status" value="1"/>
</dbReference>
<feature type="coiled-coil region" evidence="6">
    <location>
        <begin position="558"/>
        <end position="592"/>
    </location>
</feature>